<dbReference type="NCBIfam" id="TIGR00121">
    <property type="entry name" value="birA_ligase"/>
    <property type="match status" value="1"/>
</dbReference>
<dbReference type="Proteomes" id="UP000004169">
    <property type="component" value="Unassembled WGS sequence"/>
</dbReference>
<protein>
    <recommendedName>
        <fullName evidence="5">biotin--[biotin carboxyl-carrier protein] ligase</fullName>
        <ecNumber evidence="5">6.3.4.15</ecNumber>
    </recommendedName>
</protein>
<feature type="domain" description="BPL/LPL catalytic" evidence="7">
    <location>
        <begin position="6"/>
        <end position="190"/>
    </location>
</feature>
<evidence type="ECO:0000259" key="7">
    <source>
        <dbReference type="PROSITE" id="PS51733"/>
    </source>
</evidence>
<dbReference type="GO" id="GO:0005737">
    <property type="term" value="C:cytoplasm"/>
    <property type="evidence" value="ECO:0007669"/>
    <property type="project" value="TreeGrafter"/>
</dbReference>
<dbReference type="eggNOG" id="COG0340">
    <property type="taxonomic scope" value="Bacteria"/>
</dbReference>
<dbReference type="RefSeq" id="WP_002728373.1">
    <property type="nucleotide sequence ID" value="NZ_CAHP01000020.1"/>
</dbReference>
<accession>H8FSL2</accession>
<proteinExistence type="predicted"/>
<keyword evidence="9" id="KW-1185">Reference proteome</keyword>
<dbReference type="Gene3D" id="3.30.930.10">
    <property type="entry name" value="Bira Bifunctional Protein, Domain 2"/>
    <property type="match status" value="1"/>
</dbReference>
<dbReference type="EMBL" id="CAHP01000020">
    <property type="protein sequence ID" value="CCG41350.1"/>
    <property type="molecule type" value="Genomic_DNA"/>
</dbReference>
<evidence type="ECO:0000256" key="6">
    <source>
        <dbReference type="ARBA" id="ARBA00047846"/>
    </source>
</evidence>
<evidence type="ECO:0000256" key="5">
    <source>
        <dbReference type="ARBA" id="ARBA00024227"/>
    </source>
</evidence>
<evidence type="ECO:0000256" key="2">
    <source>
        <dbReference type="ARBA" id="ARBA00022741"/>
    </source>
</evidence>
<keyword evidence="2" id="KW-0547">Nucleotide-binding</keyword>
<evidence type="ECO:0000313" key="9">
    <source>
        <dbReference type="Proteomes" id="UP000004169"/>
    </source>
</evidence>
<dbReference type="PROSITE" id="PS51733">
    <property type="entry name" value="BPL_LPL_CATALYTIC"/>
    <property type="match status" value="1"/>
</dbReference>
<dbReference type="Pfam" id="PF02237">
    <property type="entry name" value="BPL_C"/>
    <property type="match status" value="1"/>
</dbReference>
<dbReference type="SUPFAM" id="SSF55681">
    <property type="entry name" value="Class II aaRS and biotin synthetases"/>
    <property type="match status" value="1"/>
</dbReference>
<dbReference type="STRING" id="1150626.PHAMO_270191"/>
<evidence type="ECO:0000256" key="4">
    <source>
        <dbReference type="ARBA" id="ARBA00023267"/>
    </source>
</evidence>
<comment type="caution">
    <text evidence="8">The sequence shown here is derived from an EMBL/GenBank/DDBJ whole genome shotgun (WGS) entry which is preliminary data.</text>
</comment>
<reference evidence="8 9" key="1">
    <citation type="journal article" date="2012" name="J. Bacteriol.">
        <title>Draft Genome Sequence of the Purple Photosynthetic Bacterium Phaeospirillum molischianum DSM120, a Particularly Versatile Bacterium.</title>
        <authorList>
            <person name="Duquesne K."/>
            <person name="Prima V."/>
            <person name="Ji B."/>
            <person name="Rouy Z."/>
            <person name="Medigue C."/>
            <person name="Talla E."/>
            <person name="Sturgis J.N."/>
        </authorList>
    </citation>
    <scope>NUCLEOTIDE SEQUENCE [LARGE SCALE GENOMIC DNA]</scope>
    <source>
        <strain evidence="9">DSM120</strain>
    </source>
</reference>
<dbReference type="GO" id="GO:0004077">
    <property type="term" value="F:biotin--[biotin carboxyl-carrier protein] ligase activity"/>
    <property type="evidence" value="ECO:0007669"/>
    <property type="project" value="UniProtKB-EC"/>
</dbReference>
<dbReference type="OrthoDB" id="9807064at2"/>
<dbReference type="PANTHER" id="PTHR12835:SF5">
    <property type="entry name" value="BIOTIN--PROTEIN LIGASE"/>
    <property type="match status" value="1"/>
</dbReference>
<gene>
    <name evidence="8" type="primary">birA</name>
    <name evidence="8" type="ORF">PHAMO_270191</name>
</gene>
<sequence>MSPSLPDLPEPFRLLALEQVGSTNDEARRLAERGDARDLLVVTAESQTAGRGRRGRTWVSPAGNLHASLLIRQSGPLGRSAELGFAASAALAGALADLVPTAAFRCKWPNDVMVVTDGSTPNAKIAGMLLDSGGDGWLVLGFGVNIAVAPPPEVVMQTATALADLGWTGGPEPILAGFCRRFGPLLAAWRAEGFAPVRQAWLDRALGFGETAVVRLETETLTGCFTALDDDGALVLDQGSAGCRRILAGDVFFPTS</sequence>
<evidence type="ECO:0000256" key="1">
    <source>
        <dbReference type="ARBA" id="ARBA00022598"/>
    </source>
</evidence>
<evidence type="ECO:0000256" key="3">
    <source>
        <dbReference type="ARBA" id="ARBA00022840"/>
    </source>
</evidence>
<dbReference type="SUPFAM" id="SSF50037">
    <property type="entry name" value="C-terminal domain of transcriptional repressors"/>
    <property type="match status" value="1"/>
</dbReference>
<dbReference type="InterPro" id="IPR004143">
    <property type="entry name" value="BPL_LPL_catalytic"/>
</dbReference>
<dbReference type="PANTHER" id="PTHR12835">
    <property type="entry name" value="BIOTIN PROTEIN LIGASE"/>
    <property type="match status" value="1"/>
</dbReference>
<dbReference type="Gene3D" id="2.30.30.100">
    <property type="match status" value="1"/>
</dbReference>
<keyword evidence="3" id="KW-0067">ATP-binding</keyword>
<organism evidence="8 9">
    <name type="scientific">Magnetospirillum molischianum DSM 120</name>
    <dbReference type="NCBI Taxonomy" id="1150626"/>
    <lineage>
        <taxon>Bacteria</taxon>
        <taxon>Pseudomonadati</taxon>
        <taxon>Pseudomonadota</taxon>
        <taxon>Alphaproteobacteria</taxon>
        <taxon>Rhodospirillales</taxon>
        <taxon>Rhodospirillaceae</taxon>
        <taxon>Magnetospirillum</taxon>
    </lineage>
</organism>
<dbReference type="InterPro" id="IPR045864">
    <property type="entry name" value="aa-tRNA-synth_II/BPL/LPL"/>
</dbReference>
<dbReference type="Pfam" id="PF03099">
    <property type="entry name" value="BPL_LplA_LipB"/>
    <property type="match status" value="1"/>
</dbReference>
<dbReference type="GO" id="GO:0005524">
    <property type="term" value="F:ATP binding"/>
    <property type="evidence" value="ECO:0007669"/>
    <property type="project" value="UniProtKB-KW"/>
</dbReference>
<dbReference type="AlphaFoldDB" id="H8FSL2"/>
<dbReference type="InterPro" id="IPR003142">
    <property type="entry name" value="BPL_C"/>
</dbReference>
<keyword evidence="4" id="KW-0092">Biotin</keyword>
<keyword evidence="1 8" id="KW-0436">Ligase</keyword>
<dbReference type="InterPro" id="IPR008988">
    <property type="entry name" value="Transcriptional_repressor_C"/>
</dbReference>
<comment type="catalytic activity">
    <reaction evidence="6">
        <text>biotin + L-lysyl-[protein] + ATP = N(6)-biotinyl-L-lysyl-[protein] + AMP + diphosphate + H(+)</text>
        <dbReference type="Rhea" id="RHEA:11756"/>
        <dbReference type="Rhea" id="RHEA-COMP:9752"/>
        <dbReference type="Rhea" id="RHEA-COMP:10505"/>
        <dbReference type="ChEBI" id="CHEBI:15378"/>
        <dbReference type="ChEBI" id="CHEBI:29969"/>
        <dbReference type="ChEBI" id="CHEBI:30616"/>
        <dbReference type="ChEBI" id="CHEBI:33019"/>
        <dbReference type="ChEBI" id="CHEBI:57586"/>
        <dbReference type="ChEBI" id="CHEBI:83144"/>
        <dbReference type="ChEBI" id="CHEBI:456215"/>
        <dbReference type="EC" id="6.3.4.15"/>
    </reaction>
</comment>
<name>H8FSL2_MAGML</name>
<evidence type="ECO:0000313" key="8">
    <source>
        <dbReference type="EMBL" id="CCG41350.1"/>
    </source>
</evidence>
<dbReference type="InterPro" id="IPR004408">
    <property type="entry name" value="Biotin_CoA_COase_ligase"/>
</dbReference>
<dbReference type="EC" id="6.3.4.15" evidence="5"/>